<protein>
    <submittedName>
        <fullName evidence="2">Uncharacterized protein</fullName>
    </submittedName>
</protein>
<proteinExistence type="predicted"/>
<dbReference type="Proteomes" id="UP000186955">
    <property type="component" value="Unassembled WGS sequence"/>
</dbReference>
<evidence type="ECO:0000313" key="3">
    <source>
        <dbReference type="Proteomes" id="UP000186955"/>
    </source>
</evidence>
<sequence length="86" mass="8870">MPGLNAQPVSGSLSTHDQSTEDRRVAAVRKKKKKSAGVLITDQPALRGEPANWGGAADVVQGLARMVGGFSSASVAPVLEVDRASD</sequence>
<feature type="compositionally biased region" description="Polar residues" evidence="1">
    <location>
        <begin position="7"/>
        <end position="17"/>
    </location>
</feature>
<comment type="caution">
    <text evidence="2">The sequence shown here is derived from an EMBL/GenBank/DDBJ whole genome shotgun (WGS) entry which is preliminary data.</text>
</comment>
<keyword evidence="3" id="KW-1185">Reference proteome</keyword>
<reference evidence="2 3" key="1">
    <citation type="submission" date="2016-10" db="EMBL/GenBank/DDBJ databases">
        <title>Genome sequence of the ascomycete fungus Penicillium subrubescens.</title>
        <authorList>
            <person name="De Vries R.P."/>
            <person name="Peng M."/>
            <person name="Dilokpimol A."/>
            <person name="Hilden K."/>
            <person name="Makela M.R."/>
            <person name="Grigoriev I."/>
            <person name="Riley R."/>
            <person name="Granchi Z."/>
        </authorList>
    </citation>
    <scope>NUCLEOTIDE SEQUENCE [LARGE SCALE GENOMIC DNA]</scope>
    <source>
        <strain evidence="2 3">CBS 132785</strain>
    </source>
</reference>
<name>A0A1Q5SUF6_9EURO</name>
<evidence type="ECO:0000313" key="2">
    <source>
        <dbReference type="EMBL" id="OKO91592.1"/>
    </source>
</evidence>
<accession>A0A1Q5SUF6</accession>
<dbReference type="AlphaFoldDB" id="A0A1Q5SUF6"/>
<gene>
    <name evidence="2" type="ORF">PENSUB_12999</name>
</gene>
<organism evidence="2 3">
    <name type="scientific">Penicillium subrubescens</name>
    <dbReference type="NCBI Taxonomy" id="1316194"/>
    <lineage>
        <taxon>Eukaryota</taxon>
        <taxon>Fungi</taxon>
        <taxon>Dikarya</taxon>
        <taxon>Ascomycota</taxon>
        <taxon>Pezizomycotina</taxon>
        <taxon>Eurotiomycetes</taxon>
        <taxon>Eurotiomycetidae</taxon>
        <taxon>Eurotiales</taxon>
        <taxon>Aspergillaceae</taxon>
        <taxon>Penicillium</taxon>
    </lineage>
</organism>
<dbReference type="EMBL" id="MNBE01000746">
    <property type="protein sequence ID" value="OKO91592.1"/>
    <property type="molecule type" value="Genomic_DNA"/>
</dbReference>
<feature type="region of interest" description="Disordered" evidence="1">
    <location>
        <begin position="1"/>
        <end position="27"/>
    </location>
</feature>
<evidence type="ECO:0000256" key="1">
    <source>
        <dbReference type="SAM" id="MobiDB-lite"/>
    </source>
</evidence>